<proteinExistence type="predicted"/>
<sequence length="62" mass="7096">MSLQMMREGWFAPTLNLRHPDERCGDLDYIMGASRAIDCEFLQSNNFAFGGINTSLVIKRWA</sequence>
<reference evidence="1 2" key="1">
    <citation type="submission" date="2018-06" db="EMBL/GenBank/DDBJ databases">
        <authorList>
            <consortium name="Pathogen Informatics"/>
            <person name="Doyle S."/>
        </authorList>
    </citation>
    <scope>NUCLEOTIDE SEQUENCE [LARGE SCALE GENOMIC DNA]</scope>
    <source>
        <strain evidence="1 2">NCTC12120</strain>
    </source>
</reference>
<dbReference type="GO" id="GO:0004315">
    <property type="term" value="F:3-oxoacyl-[acyl-carrier-protein] synthase activity"/>
    <property type="evidence" value="ECO:0007669"/>
    <property type="project" value="UniProtKB-EC"/>
</dbReference>
<keyword evidence="1" id="KW-0808">Transferase</keyword>
<dbReference type="Gene3D" id="3.40.47.10">
    <property type="match status" value="1"/>
</dbReference>
<protein>
    <submittedName>
        <fullName evidence="1">3-oxoacyl-[acyl-carrier-protein] synthase 2</fullName>
        <ecNumber evidence="1">2.3.1.179</ecNumber>
    </submittedName>
</protein>
<dbReference type="Proteomes" id="UP000251197">
    <property type="component" value="Unassembled WGS sequence"/>
</dbReference>
<dbReference type="AlphaFoldDB" id="A0A2X3KWZ7"/>
<organism evidence="1 2">
    <name type="scientific">Cedecea neteri</name>
    <dbReference type="NCBI Taxonomy" id="158822"/>
    <lineage>
        <taxon>Bacteria</taxon>
        <taxon>Pseudomonadati</taxon>
        <taxon>Pseudomonadota</taxon>
        <taxon>Gammaproteobacteria</taxon>
        <taxon>Enterobacterales</taxon>
        <taxon>Enterobacteriaceae</taxon>
        <taxon>Cedecea</taxon>
    </lineage>
</organism>
<dbReference type="EC" id="2.3.1.179" evidence="1"/>
<evidence type="ECO:0000313" key="1">
    <source>
        <dbReference type="EMBL" id="SQC92100.1"/>
    </source>
</evidence>
<dbReference type="EMBL" id="UAVU01000009">
    <property type="protein sequence ID" value="SQC92100.1"/>
    <property type="molecule type" value="Genomic_DNA"/>
</dbReference>
<dbReference type="SUPFAM" id="SSF53901">
    <property type="entry name" value="Thiolase-like"/>
    <property type="match status" value="1"/>
</dbReference>
<keyword evidence="1" id="KW-0012">Acyltransferase</keyword>
<gene>
    <name evidence="1" type="primary">fabF_2</name>
    <name evidence="1" type="ORF">NCTC12120_05286</name>
</gene>
<accession>A0A2X3KWZ7</accession>
<dbReference type="GO" id="GO:0044281">
    <property type="term" value="P:small molecule metabolic process"/>
    <property type="evidence" value="ECO:0007669"/>
    <property type="project" value="UniProtKB-ARBA"/>
</dbReference>
<dbReference type="InterPro" id="IPR016039">
    <property type="entry name" value="Thiolase-like"/>
</dbReference>
<evidence type="ECO:0000313" key="2">
    <source>
        <dbReference type="Proteomes" id="UP000251197"/>
    </source>
</evidence>
<name>A0A2X3KWZ7_9ENTR</name>